<proteinExistence type="inferred from homology"/>
<evidence type="ECO:0000256" key="1">
    <source>
        <dbReference type="ARBA" id="ARBA00006271"/>
    </source>
</evidence>
<organism evidence="6 7">
    <name type="scientific">Physcomitrium patens</name>
    <name type="common">Spreading-leaved earth moss</name>
    <name type="synonym">Physcomitrella patens</name>
    <dbReference type="NCBI Taxonomy" id="3218"/>
    <lineage>
        <taxon>Eukaryota</taxon>
        <taxon>Viridiplantae</taxon>
        <taxon>Streptophyta</taxon>
        <taxon>Embryophyta</taxon>
        <taxon>Bryophyta</taxon>
        <taxon>Bryophytina</taxon>
        <taxon>Bryopsida</taxon>
        <taxon>Funariidae</taxon>
        <taxon>Funariales</taxon>
        <taxon>Funariaceae</taxon>
        <taxon>Physcomitrium</taxon>
    </lineage>
</organism>
<dbReference type="GO" id="GO:0005524">
    <property type="term" value="F:ATP binding"/>
    <property type="evidence" value="ECO:0007669"/>
    <property type="project" value="UniProtKB-KW"/>
</dbReference>
<dbReference type="Gene3D" id="3.40.50.300">
    <property type="entry name" value="P-loop containing nucleotide triphosphate hydrolases"/>
    <property type="match status" value="1"/>
</dbReference>
<dbReference type="GO" id="GO:0006298">
    <property type="term" value="P:mismatch repair"/>
    <property type="evidence" value="ECO:0007669"/>
    <property type="project" value="InterPro"/>
</dbReference>
<dbReference type="InterPro" id="IPR027417">
    <property type="entry name" value="P-loop_NTPase"/>
</dbReference>
<evidence type="ECO:0000313" key="6">
    <source>
        <dbReference type="EnsemblPlants" id="Pp3c17_9120V3.2"/>
    </source>
</evidence>
<evidence type="ECO:0000256" key="3">
    <source>
        <dbReference type="ARBA" id="ARBA00022840"/>
    </source>
</evidence>
<reference evidence="6 7" key="1">
    <citation type="journal article" date="2008" name="Science">
        <title>The Physcomitrella genome reveals evolutionary insights into the conquest of land by plants.</title>
        <authorList>
            <person name="Rensing S."/>
            <person name="Lang D."/>
            <person name="Zimmer A."/>
            <person name="Terry A."/>
            <person name="Salamov A."/>
            <person name="Shapiro H."/>
            <person name="Nishiyama T."/>
            <person name="Perroud P.-F."/>
            <person name="Lindquist E."/>
            <person name="Kamisugi Y."/>
            <person name="Tanahashi T."/>
            <person name="Sakakibara K."/>
            <person name="Fujita T."/>
            <person name="Oishi K."/>
            <person name="Shin-I T."/>
            <person name="Kuroki Y."/>
            <person name="Toyoda A."/>
            <person name="Suzuki Y."/>
            <person name="Hashimoto A."/>
            <person name="Yamaguchi K."/>
            <person name="Sugano A."/>
            <person name="Kohara Y."/>
            <person name="Fujiyama A."/>
            <person name="Anterola A."/>
            <person name="Aoki S."/>
            <person name="Ashton N."/>
            <person name="Barbazuk W.B."/>
            <person name="Barker E."/>
            <person name="Bennetzen J."/>
            <person name="Bezanilla M."/>
            <person name="Blankenship R."/>
            <person name="Cho S.H."/>
            <person name="Dutcher S."/>
            <person name="Estelle M."/>
            <person name="Fawcett J.A."/>
            <person name="Gundlach H."/>
            <person name="Hanada K."/>
            <person name="Heyl A."/>
            <person name="Hicks K.A."/>
            <person name="Hugh J."/>
            <person name="Lohr M."/>
            <person name="Mayer K."/>
            <person name="Melkozernov A."/>
            <person name="Murata T."/>
            <person name="Nelson D."/>
            <person name="Pils B."/>
            <person name="Prigge M."/>
            <person name="Reiss B."/>
            <person name="Renner T."/>
            <person name="Rombauts S."/>
            <person name="Rushton P."/>
            <person name="Sanderfoot A."/>
            <person name="Schween G."/>
            <person name="Shiu S.-H."/>
            <person name="Stueber K."/>
            <person name="Theodoulou F.L."/>
            <person name="Tu H."/>
            <person name="Van de Peer Y."/>
            <person name="Verrier P.J."/>
            <person name="Waters E."/>
            <person name="Wood A."/>
            <person name="Yang L."/>
            <person name="Cove D."/>
            <person name="Cuming A."/>
            <person name="Hasebe M."/>
            <person name="Lucas S."/>
            <person name="Mishler D.B."/>
            <person name="Reski R."/>
            <person name="Grigoriev I."/>
            <person name="Quatrano R.S."/>
            <person name="Boore J.L."/>
        </authorList>
    </citation>
    <scope>NUCLEOTIDE SEQUENCE [LARGE SCALE GENOMIC DNA]</scope>
    <source>
        <strain evidence="6 7">cv. Gransden 2004</strain>
    </source>
</reference>
<dbReference type="PANTHER" id="PTHR11361:SF20">
    <property type="entry name" value="MUTS PROTEIN HOMOLOG 5"/>
    <property type="match status" value="1"/>
</dbReference>
<dbReference type="InterPro" id="IPR045076">
    <property type="entry name" value="MutS"/>
</dbReference>
<evidence type="ECO:0000256" key="4">
    <source>
        <dbReference type="ARBA" id="ARBA00023125"/>
    </source>
</evidence>
<evidence type="ECO:0000256" key="2">
    <source>
        <dbReference type="ARBA" id="ARBA00022741"/>
    </source>
</evidence>
<dbReference type="InParanoid" id="A0A7I4BBE0"/>
<comment type="similarity">
    <text evidence="1">Belongs to the DNA mismatch repair MutS family.</text>
</comment>
<evidence type="ECO:0000313" key="7">
    <source>
        <dbReference type="Proteomes" id="UP000006727"/>
    </source>
</evidence>
<dbReference type="PANTHER" id="PTHR11361">
    <property type="entry name" value="DNA MISMATCH REPAIR PROTEIN MUTS FAMILY MEMBER"/>
    <property type="match status" value="1"/>
</dbReference>
<dbReference type="Gramene" id="Pp3c17_9120V3.2">
    <property type="protein sequence ID" value="Pp3c17_9120V3.2"/>
    <property type="gene ID" value="Pp3c17_9120"/>
</dbReference>
<dbReference type="SMART" id="SM00534">
    <property type="entry name" value="MUTSac"/>
    <property type="match status" value="1"/>
</dbReference>
<dbReference type="GO" id="GO:0030983">
    <property type="term" value="F:mismatched DNA binding"/>
    <property type="evidence" value="ECO:0007669"/>
    <property type="project" value="InterPro"/>
</dbReference>
<keyword evidence="3" id="KW-0067">ATP-binding</keyword>
<evidence type="ECO:0000259" key="5">
    <source>
        <dbReference type="SMART" id="SM00534"/>
    </source>
</evidence>
<reference evidence="6" key="3">
    <citation type="submission" date="2020-12" db="UniProtKB">
        <authorList>
            <consortium name="EnsemblPlants"/>
        </authorList>
    </citation>
    <scope>IDENTIFICATION</scope>
</reference>
<keyword evidence="4" id="KW-0238">DNA-binding</keyword>
<dbReference type="Pfam" id="PF00488">
    <property type="entry name" value="MutS_V"/>
    <property type="match status" value="1"/>
</dbReference>
<accession>A0A7I4BBE0</accession>
<reference evidence="6 7" key="2">
    <citation type="journal article" date="2018" name="Plant J.">
        <title>The Physcomitrella patens chromosome-scale assembly reveals moss genome structure and evolution.</title>
        <authorList>
            <person name="Lang D."/>
            <person name="Ullrich K.K."/>
            <person name="Murat F."/>
            <person name="Fuchs J."/>
            <person name="Jenkins J."/>
            <person name="Haas F.B."/>
            <person name="Piednoel M."/>
            <person name="Gundlach H."/>
            <person name="Van Bel M."/>
            <person name="Meyberg R."/>
            <person name="Vives C."/>
            <person name="Morata J."/>
            <person name="Symeonidi A."/>
            <person name="Hiss M."/>
            <person name="Muchero W."/>
            <person name="Kamisugi Y."/>
            <person name="Saleh O."/>
            <person name="Blanc G."/>
            <person name="Decker E.L."/>
            <person name="van Gessel N."/>
            <person name="Grimwood J."/>
            <person name="Hayes R.D."/>
            <person name="Graham S.W."/>
            <person name="Gunter L.E."/>
            <person name="McDaniel S.F."/>
            <person name="Hoernstein S.N.W."/>
            <person name="Larsson A."/>
            <person name="Li F.W."/>
            <person name="Perroud P.F."/>
            <person name="Phillips J."/>
            <person name="Ranjan P."/>
            <person name="Rokshar D.S."/>
            <person name="Rothfels C.J."/>
            <person name="Schneider L."/>
            <person name="Shu S."/>
            <person name="Stevenson D.W."/>
            <person name="Thummler F."/>
            <person name="Tillich M."/>
            <person name="Villarreal Aguilar J.C."/>
            <person name="Widiez T."/>
            <person name="Wong G.K."/>
            <person name="Wymore A."/>
            <person name="Zhang Y."/>
            <person name="Zimmer A.D."/>
            <person name="Quatrano R.S."/>
            <person name="Mayer K.F.X."/>
            <person name="Goodstein D."/>
            <person name="Casacuberta J.M."/>
            <person name="Vandepoele K."/>
            <person name="Reski R."/>
            <person name="Cuming A.C."/>
            <person name="Tuskan G.A."/>
            <person name="Maumus F."/>
            <person name="Salse J."/>
            <person name="Schmutz J."/>
            <person name="Rensing S.A."/>
        </authorList>
    </citation>
    <scope>NUCLEOTIDE SEQUENCE [LARGE SCALE GENOMIC DNA]</scope>
    <source>
        <strain evidence="6 7">cv. Gransden 2004</strain>
    </source>
</reference>
<keyword evidence="2" id="KW-0547">Nucleotide-binding</keyword>
<dbReference type="EMBL" id="ABEU02000017">
    <property type="status" value="NOT_ANNOTATED_CDS"/>
    <property type="molecule type" value="Genomic_DNA"/>
</dbReference>
<keyword evidence="7" id="KW-1185">Reference proteome</keyword>
<sequence length="175" mass="19487">MISGPTYSGKSIYVKQLCTSLVALVVFLAHIRSFVPAEAAVIGLTDRIFKRVSRKATMAVQQSAFMIDLYQISFMLRHATSRSLCIIDEFGKGILVPDGVGLLCAILHHVASQDVPPKVVLPFWHVHTSVKIFDEGYLPKVLTPTIFIVQQEWNLDLTRSCLFLVARFQAMVHSG</sequence>
<name>A0A7I4BBE0_PHYPA</name>
<dbReference type="GO" id="GO:0140664">
    <property type="term" value="F:ATP-dependent DNA damage sensor activity"/>
    <property type="evidence" value="ECO:0007669"/>
    <property type="project" value="InterPro"/>
</dbReference>
<protein>
    <recommendedName>
        <fullName evidence="5">DNA mismatch repair proteins mutS family domain-containing protein</fullName>
    </recommendedName>
</protein>
<dbReference type="EnsemblPlants" id="Pp3c17_9120V3.2">
    <property type="protein sequence ID" value="Pp3c17_9120V3.2"/>
    <property type="gene ID" value="Pp3c17_9120"/>
</dbReference>
<dbReference type="AlphaFoldDB" id="A0A7I4BBE0"/>
<dbReference type="SUPFAM" id="SSF52540">
    <property type="entry name" value="P-loop containing nucleoside triphosphate hydrolases"/>
    <property type="match status" value="1"/>
</dbReference>
<feature type="domain" description="DNA mismatch repair proteins mutS family" evidence="5">
    <location>
        <begin position="8"/>
        <end position="173"/>
    </location>
</feature>
<dbReference type="Proteomes" id="UP000006727">
    <property type="component" value="Chromosome 17"/>
</dbReference>
<dbReference type="InterPro" id="IPR000432">
    <property type="entry name" value="DNA_mismatch_repair_MutS_C"/>
</dbReference>